<feature type="region of interest" description="Disordered" evidence="1">
    <location>
        <begin position="166"/>
        <end position="245"/>
    </location>
</feature>
<protein>
    <submittedName>
        <fullName evidence="2">Uncharacterized protein</fullName>
    </submittedName>
</protein>
<name>A0A9P6HQ18_9AGAM</name>
<evidence type="ECO:0000256" key="1">
    <source>
        <dbReference type="SAM" id="MobiDB-lite"/>
    </source>
</evidence>
<evidence type="ECO:0000313" key="3">
    <source>
        <dbReference type="Proteomes" id="UP000736335"/>
    </source>
</evidence>
<dbReference type="OrthoDB" id="3364736at2759"/>
<dbReference type="Proteomes" id="UP000736335">
    <property type="component" value="Unassembled WGS sequence"/>
</dbReference>
<organism evidence="2 3">
    <name type="scientific">Thelephora terrestris</name>
    <dbReference type="NCBI Taxonomy" id="56493"/>
    <lineage>
        <taxon>Eukaryota</taxon>
        <taxon>Fungi</taxon>
        <taxon>Dikarya</taxon>
        <taxon>Basidiomycota</taxon>
        <taxon>Agaricomycotina</taxon>
        <taxon>Agaricomycetes</taxon>
        <taxon>Thelephorales</taxon>
        <taxon>Thelephoraceae</taxon>
        <taxon>Thelephora</taxon>
    </lineage>
</organism>
<gene>
    <name evidence="2" type="ORF">BJ322DRAFT_1103148</name>
</gene>
<proteinExistence type="predicted"/>
<reference evidence="2" key="2">
    <citation type="submission" date="2020-11" db="EMBL/GenBank/DDBJ databases">
        <authorList>
            <consortium name="DOE Joint Genome Institute"/>
            <person name="Kuo A."/>
            <person name="Miyauchi S."/>
            <person name="Kiss E."/>
            <person name="Drula E."/>
            <person name="Kohler A."/>
            <person name="Sanchez-Garcia M."/>
            <person name="Andreopoulos B."/>
            <person name="Barry K.W."/>
            <person name="Bonito G."/>
            <person name="Buee M."/>
            <person name="Carver A."/>
            <person name="Chen C."/>
            <person name="Cichocki N."/>
            <person name="Clum A."/>
            <person name="Culley D."/>
            <person name="Crous P.W."/>
            <person name="Fauchery L."/>
            <person name="Girlanda M."/>
            <person name="Hayes R."/>
            <person name="Keri Z."/>
            <person name="Labutti K."/>
            <person name="Lipzen A."/>
            <person name="Lombard V."/>
            <person name="Magnuson J."/>
            <person name="Maillard F."/>
            <person name="Morin E."/>
            <person name="Murat C."/>
            <person name="Nolan M."/>
            <person name="Ohm R."/>
            <person name="Pangilinan J."/>
            <person name="Pereira M."/>
            <person name="Perotto S."/>
            <person name="Peter M."/>
            <person name="Riley R."/>
            <person name="Sitrit Y."/>
            <person name="Stielow B."/>
            <person name="Szollosi G."/>
            <person name="Zifcakova L."/>
            <person name="Stursova M."/>
            <person name="Spatafora J.W."/>
            <person name="Tedersoo L."/>
            <person name="Vaario L.-M."/>
            <person name="Yamada A."/>
            <person name="Yan M."/>
            <person name="Wang P."/>
            <person name="Xu J."/>
            <person name="Bruns T."/>
            <person name="Baldrian P."/>
            <person name="Vilgalys R."/>
            <person name="Henrissat B."/>
            <person name="Grigoriev I.V."/>
            <person name="Hibbett D."/>
            <person name="Nagy L.G."/>
            <person name="Martin F.M."/>
        </authorList>
    </citation>
    <scope>NUCLEOTIDE SEQUENCE</scope>
    <source>
        <strain evidence="2">UH-Tt-Lm1</strain>
    </source>
</reference>
<dbReference type="EMBL" id="WIUZ02000001">
    <property type="protein sequence ID" value="KAF9792669.1"/>
    <property type="molecule type" value="Genomic_DNA"/>
</dbReference>
<feature type="compositionally biased region" description="Polar residues" evidence="1">
    <location>
        <begin position="270"/>
        <end position="281"/>
    </location>
</feature>
<evidence type="ECO:0000313" key="2">
    <source>
        <dbReference type="EMBL" id="KAF9792669.1"/>
    </source>
</evidence>
<reference evidence="2" key="1">
    <citation type="journal article" date="2020" name="Nat. Commun.">
        <title>Large-scale genome sequencing of mycorrhizal fungi provides insights into the early evolution of symbiotic traits.</title>
        <authorList>
            <person name="Miyauchi S."/>
            <person name="Kiss E."/>
            <person name="Kuo A."/>
            <person name="Drula E."/>
            <person name="Kohler A."/>
            <person name="Sanchez-Garcia M."/>
            <person name="Morin E."/>
            <person name="Andreopoulos B."/>
            <person name="Barry K.W."/>
            <person name="Bonito G."/>
            <person name="Buee M."/>
            <person name="Carver A."/>
            <person name="Chen C."/>
            <person name="Cichocki N."/>
            <person name="Clum A."/>
            <person name="Culley D."/>
            <person name="Crous P.W."/>
            <person name="Fauchery L."/>
            <person name="Girlanda M."/>
            <person name="Hayes R.D."/>
            <person name="Keri Z."/>
            <person name="LaButti K."/>
            <person name="Lipzen A."/>
            <person name="Lombard V."/>
            <person name="Magnuson J."/>
            <person name="Maillard F."/>
            <person name="Murat C."/>
            <person name="Nolan M."/>
            <person name="Ohm R.A."/>
            <person name="Pangilinan J."/>
            <person name="Pereira M.F."/>
            <person name="Perotto S."/>
            <person name="Peter M."/>
            <person name="Pfister S."/>
            <person name="Riley R."/>
            <person name="Sitrit Y."/>
            <person name="Stielow J.B."/>
            <person name="Szollosi G."/>
            <person name="Zifcakova L."/>
            <person name="Stursova M."/>
            <person name="Spatafora J.W."/>
            <person name="Tedersoo L."/>
            <person name="Vaario L.M."/>
            <person name="Yamada A."/>
            <person name="Yan M."/>
            <person name="Wang P."/>
            <person name="Xu J."/>
            <person name="Bruns T."/>
            <person name="Baldrian P."/>
            <person name="Vilgalys R."/>
            <person name="Dunand C."/>
            <person name="Henrissat B."/>
            <person name="Grigoriev I.V."/>
            <person name="Hibbett D."/>
            <person name="Nagy L.G."/>
            <person name="Martin F.M."/>
        </authorList>
    </citation>
    <scope>NUCLEOTIDE SEQUENCE</scope>
    <source>
        <strain evidence="2">UH-Tt-Lm1</strain>
    </source>
</reference>
<accession>A0A9P6HQ18</accession>
<dbReference type="AlphaFoldDB" id="A0A9P6HQ18"/>
<sequence length="424" mass="46468">MSRSTTSTTMQIISKYSRAYSTNPTGPRNQDGEWQHFSNPVLKVVLDVKRSEAGDRLESFRLRVLWSMDAEGDAMDVDQREFVFEDMDLLLFSTDPSASLQAQLTQGLPLKAVYCDSLVGFRYLYPRPAPPGSSPTYRRFQMDFETTDAASQFIKLVSAVCPCTTTDRVPRANRGRPQATLTSAPSSRPRPSPKKVQKPAPIQQKKMVSTQARQTGPSSVVSAGSDDSHTLPSGSSDPLPEAFPVRNNLAPQLNFDQQYSSSFIPPPTPSQNNISSQSVTSRFFPPSQPFLPGTPIPSSSQMLPPTAPITPQSALRSGTQPLDIQPNAFLESLMHSPTVYGLSKTQLEAVVAQVVREEGFAELVRVFFRCSRVTWSPSFSMHLASDSGFDVEAEGFHPQSGFLTHGASPRVDVSTHPPQAQKSL</sequence>
<keyword evidence="3" id="KW-1185">Reference proteome</keyword>
<feature type="region of interest" description="Disordered" evidence="1">
    <location>
        <begin position="400"/>
        <end position="424"/>
    </location>
</feature>
<feature type="compositionally biased region" description="Polar residues" evidence="1">
    <location>
        <begin position="206"/>
        <end position="222"/>
    </location>
</feature>
<comment type="caution">
    <text evidence="2">The sequence shown here is derived from an EMBL/GenBank/DDBJ whole genome shotgun (WGS) entry which is preliminary data.</text>
</comment>
<feature type="compositionally biased region" description="Polar residues" evidence="1">
    <location>
        <begin position="296"/>
        <end position="315"/>
    </location>
</feature>
<feature type="region of interest" description="Disordered" evidence="1">
    <location>
        <begin position="258"/>
        <end position="315"/>
    </location>
</feature>
<feature type="compositionally biased region" description="Pro residues" evidence="1">
    <location>
        <begin position="286"/>
        <end position="295"/>
    </location>
</feature>